<feature type="region of interest" description="Disordered" evidence="1">
    <location>
        <begin position="495"/>
        <end position="536"/>
    </location>
</feature>
<feature type="compositionally biased region" description="Polar residues" evidence="1">
    <location>
        <begin position="1"/>
        <end position="35"/>
    </location>
</feature>
<accession>A0A4S4DGI4</accession>
<feature type="compositionally biased region" description="Acidic residues" evidence="1">
    <location>
        <begin position="500"/>
        <end position="511"/>
    </location>
</feature>
<organism evidence="2 3">
    <name type="scientific">Camellia sinensis var. sinensis</name>
    <name type="common">China tea</name>
    <dbReference type="NCBI Taxonomy" id="542762"/>
    <lineage>
        <taxon>Eukaryota</taxon>
        <taxon>Viridiplantae</taxon>
        <taxon>Streptophyta</taxon>
        <taxon>Embryophyta</taxon>
        <taxon>Tracheophyta</taxon>
        <taxon>Spermatophyta</taxon>
        <taxon>Magnoliopsida</taxon>
        <taxon>eudicotyledons</taxon>
        <taxon>Gunneridae</taxon>
        <taxon>Pentapetalae</taxon>
        <taxon>asterids</taxon>
        <taxon>Ericales</taxon>
        <taxon>Theaceae</taxon>
        <taxon>Camellia</taxon>
    </lineage>
</organism>
<feature type="region of interest" description="Disordered" evidence="1">
    <location>
        <begin position="174"/>
        <end position="262"/>
    </location>
</feature>
<name>A0A4S4DGI4_CAMSN</name>
<comment type="caution">
    <text evidence="2">The sequence shown here is derived from an EMBL/GenBank/DDBJ whole genome shotgun (WGS) entry which is preliminary data.</text>
</comment>
<sequence length="1025" mass="113390">MAVSANRSRSPISTRPNPNSRTPETNSNMGRSFSANPFARPSILTNPRGLPPATPANSPADFARRHSVGKEGGVSSRSCEEKENEKDQNPKPVKIRSPAVSKGTKNFMTPTISAASKINSSPRKKVLAERNEPVRTSISFSCGKNAFGSLNLSDLTEDLDSKSEMGLNQNMVDDSNESAITNSDHNEAVLEISSIPKASKKDSQVPLNSQKVSESLPDMKPVESKYTSAGTGCKNKLSDSSMSPIIAPLDADPSLRPYDPKTNYLSPRPRFLHYRPNPRIERLEESFLSESFSDTEVTEVTTESESLQKESEDDSSSEAINEEVKVEPLVSEPKPSNAPISTQISKETVEAKIKPRFFTRSKSVALLLVLLIACLSVSVTDSPVFDSPVYKDLSMSKFYDPSEIAEFVKASFDGFAGNFKQWPANSVCYLTQLIRNLYEVDKLVPLQFSNLTYSLEDPFVDGYLKVDNIKERSEGIHEHNELEEVEIELLEGNLEKGDPDVEDDDNSEEALEEGHGIEAAHSEPHSSDTTQNQEQRDAALPITSNPQSNIGFEDQSALTVHEFRHEVEALEVNPEVVETGEILAEIDLSSGAKTVHEFRPEVEVLQANPEMVETGEIQADIDLSSGAKIEPTIVEANPESSLEMSSSFRDSQSSKVADSLLNWSKYKVSVHNMQPMSLLALALVAATTFIYLRCNRTATTANAAAVLVDPLSTKKKTISMPEDSTGTQNISHDRPSSQIWPPDFDVVGESCPSEMSSFQKSSSYSKRGPSGTNEAQNQDRKQREVSKRESLASSSEYSMESYGSFTTYEKIPIKHVVEKAMVEVNGHILKCRRRHGYQTKDNHTWSLRNWESAPSDFIQWRCPNVDRISSKLIKDLLLVAMHGNTERDEEDVAKLVCLYICAKIFFVVTCESIGWAFVRVIDKLNILRSYNWTATIRNTLIGSLNEMHSRPEKVIGCVVALLVNITKLSGNVVERYFVNVLGDAPSVHVENVENVLEVEPVNSWDGGVRTVDSEAANMVEPSLHC</sequence>
<evidence type="ECO:0000313" key="2">
    <source>
        <dbReference type="EMBL" id="THG01878.1"/>
    </source>
</evidence>
<feature type="compositionally biased region" description="Low complexity" evidence="1">
    <location>
        <begin position="294"/>
        <end position="305"/>
    </location>
</feature>
<dbReference type="PANTHER" id="PTHR34775">
    <property type="entry name" value="TRANSMEMBRANE PROTEIN"/>
    <property type="match status" value="1"/>
</dbReference>
<feature type="compositionally biased region" description="Polar residues" evidence="1">
    <location>
        <begin position="103"/>
        <end position="121"/>
    </location>
</feature>
<dbReference type="PANTHER" id="PTHR34775:SF4">
    <property type="entry name" value="TRANSMEMBRANE PROTEIN"/>
    <property type="match status" value="1"/>
</dbReference>
<evidence type="ECO:0000313" key="3">
    <source>
        <dbReference type="Proteomes" id="UP000306102"/>
    </source>
</evidence>
<reference evidence="2 3" key="1">
    <citation type="journal article" date="2018" name="Proc. Natl. Acad. Sci. U.S.A.">
        <title>Draft genome sequence of Camellia sinensis var. sinensis provides insights into the evolution of the tea genome and tea quality.</title>
        <authorList>
            <person name="Wei C."/>
            <person name="Yang H."/>
            <person name="Wang S."/>
            <person name="Zhao J."/>
            <person name="Liu C."/>
            <person name="Gao L."/>
            <person name="Xia E."/>
            <person name="Lu Y."/>
            <person name="Tai Y."/>
            <person name="She G."/>
            <person name="Sun J."/>
            <person name="Cao H."/>
            <person name="Tong W."/>
            <person name="Gao Q."/>
            <person name="Li Y."/>
            <person name="Deng W."/>
            <person name="Jiang X."/>
            <person name="Wang W."/>
            <person name="Chen Q."/>
            <person name="Zhang S."/>
            <person name="Li H."/>
            <person name="Wu J."/>
            <person name="Wang P."/>
            <person name="Li P."/>
            <person name="Shi C."/>
            <person name="Zheng F."/>
            <person name="Jian J."/>
            <person name="Huang B."/>
            <person name="Shan D."/>
            <person name="Shi M."/>
            <person name="Fang C."/>
            <person name="Yue Y."/>
            <person name="Li F."/>
            <person name="Li D."/>
            <person name="Wei S."/>
            <person name="Han B."/>
            <person name="Jiang C."/>
            <person name="Yin Y."/>
            <person name="Xia T."/>
            <person name="Zhang Z."/>
            <person name="Bennetzen J.L."/>
            <person name="Zhao S."/>
            <person name="Wan X."/>
        </authorList>
    </citation>
    <scope>NUCLEOTIDE SEQUENCE [LARGE SCALE GENOMIC DNA]</scope>
    <source>
        <strain evidence="3">cv. Shuchazao</strain>
        <tissue evidence="2">Leaf</tissue>
    </source>
</reference>
<feature type="region of interest" description="Disordered" evidence="1">
    <location>
        <begin position="294"/>
        <end position="340"/>
    </location>
</feature>
<keyword evidence="3" id="KW-1185">Reference proteome</keyword>
<proteinExistence type="predicted"/>
<gene>
    <name evidence="2" type="ORF">TEA_018061</name>
</gene>
<feature type="region of interest" description="Disordered" evidence="1">
    <location>
        <begin position="717"/>
        <end position="793"/>
    </location>
</feature>
<feature type="compositionally biased region" description="Polar residues" evidence="1">
    <location>
        <begin position="174"/>
        <end position="183"/>
    </location>
</feature>
<feature type="compositionally biased region" description="Basic and acidic residues" evidence="1">
    <location>
        <begin position="512"/>
        <end position="526"/>
    </location>
</feature>
<dbReference type="AlphaFoldDB" id="A0A4S4DGI4"/>
<feature type="compositionally biased region" description="Basic and acidic residues" evidence="1">
    <location>
        <begin position="78"/>
        <end position="89"/>
    </location>
</feature>
<dbReference type="Proteomes" id="UP000306102">
    <property type="component" value="Unassembled WGS sequence"/>
</dbReference>
<evidence type="ECO:0000256" key="1">
    <source>
        <dbReference type="SAM" id="MobiDB-lite"/>
    </source>
</evidence>
<feature type="compositionally biased region" description="Basic and acidic residues" evidence="1">
    <location>
        <begin position="777"/>
        <end position="790"/>
    </location>
</feature>
<protein>
    <submittedName>
        <fullName evidence="2">Uncharacterized protein</fullName>
    </submittedName>
</protein>
<dbReference type="EMBL" id="SDRB02011300">
    <property type="protein sequence ID" value="THG01878.1"/>
    <property type="molecule type" value="Genomic_DNA"/>
</dbReference>
<feature type="region of interest" description="Disordered" evidence="1">
    <location>
        <begin position="1"/>
        <end position="130"/>
    </location>
</feature>
<feature type="compositionally biased region" description="Low complexity" evidence="1">
    <location>
        <begin position="753"/>
        <end position="765"/>
    </location>
</feature>